<accession>A0A392QCQ2</accession>
<dbReference type="GO" id="GO:0004386">
    <property type="term" value="F:helicase activity"/>
    <property type="evidence" value="ECO:0007669"/>
    <property type="project" value="UniProtKB-KW"/>
</dbReference>
<feature type="non-terminal residue" evidence="1">
    <location>
        <position position="98"/>
    </location>
</feature>
<sequence>MNTMSNPFDVWCCTWKMLSDGILYQKRRELNLPDLQISDDDLKNLCLIEIEKLLNENGRSLSDYPSLPTPVVEDVNTFHNKLIADELSYDRVELAALH</sequence>
<dbReference type="EMBL" id="LXQA010128696">
    <property type="protein sequence ID" value="MCI22111.1"/>
    <property type="molecule type" value="Genomic_DNA"/>
</dbReference>
<proteinExistence type="predicted"/>
<organism evidence="1 2">
    <name type="scientific">Trifolium medium</name>
    <dbReference type="NCBI Taxonomy" id="97028"/>
    <lineage>
        <taxon>Eukaryota</taxon>
        <taxon>Viridiplantae</taxon>
        <taxon>Streptophyta</taxon>
        <taxon>Embryophyta</taxon>
        <taxon>Tracheophyta</taxon>
        <taxon>Spermatophyta</taxon>
        <taxon>Magnoliopsida</taxon>
        <taxon>eudicotyledons</taxon>
        <taxon>Gunneridae</taxon>
        <taxon>Pentapetalae</taxon>
        <taxon>rosids</taxon>
        <taxon>fabids</taxon>
        <taxon>Fabales</taxon>
        <taxon>Fabaceae</taxon>
        <taxon>Papilionoideae</taxon>
        <taxon>50 kb inversion clade</taxon>
        <taxon>NPAAA clade</taxon>
        <taxon>Hologalegina</taxon>
        <taxon>IRL clade</taxon>
        <taxon>Trifolieae</taxon>
        <taxon>Trifolium</taxon>
    </lineage>
</organism>
<name>A0A392QCQ2_9FABA</name>
<keyword evidence="1" id="KW-0378">Hydrolase</keyword>
<keyword evidence="1" id="KW-0067">ATP-binding</keyword>
<evidence type="ECO:0000313" key="2">
    <source>
        <dbReference type="Proteomes" id="UP000265520"/>
    </source>
</evidence>
<evidence type="ECO:0000313" key="1">
    <source>
        <dbReference type="EMBL" id="MCI22111.1"/>
    </source>
</evidence>
<dbReference type="AlphaFoldDB" id="A0A392QCQ2"/>
<keyword evidence="2" id="KW-1185">Reference proteome</keyword>
<keyword evidence="1" id="KW-0347">Helicase</keyword>
<comment type="caution">
    <text evidence="1">The sequence shown here is derived from an EMBL/GenBank/DDBJ whole genome shotgun (WGS) entry which is preliminary data.</text>
</comment>
<reference evidence="1 2" key="1">
    <citation type="journal article" date="2018" name="Front. Plant Sci.">
        <title>Red Clover (Trifolium pratense) and Zigzag Clover (T. medium) - A Picture of Genomic Similarities and Differences.</title>
        <authorList>
            <person name="Dluhosova J."/>
            <person name="Istvanek J."/>
            <person name="Nedelnik J."/>
            <person name="Repkova J."/>
        </authorList>
    </citation>
    <scope>NUCLEOTIDE SEQUENCE [LARGE SCALE GENOMIC DNA]</scope>
    <source>
        <strain evidence="2">cv. 10/8</strain>
        <tissue evidence="1">Leaf</tissue>
    </source>
</reference>
<dbReference type="Proteomes" id="UP000265520">
    <property type="component" value="Unassembled WGS sequence"/>
</dbReference>
<keyword evidence="1" id="KW-0547">Nucleotide-binding</keyword>
<protein>
    <submittedName>
        <fullName evidence="1">ATP-dependent DNA helicase PIF1</fullName>
    </submittedName>
</protein>